<protein>
    <recommendedName>
        <fullName evidence="1">DUF362 domain-containing protein</fullName>
    </recommendedName>
</protein>
<dbReference type="InterPro" id="IPR007160">
    <property type="entry name" value="DUF362"/>
</dbReference>
<evidence type="ECO:0000313" key="2">
    <source>
        <dbReference type="EMBL" id="KKM91257.1"/>
    </source>
</evidence>
<comment type="caution">
    <text evidence="2">The sequence shown here is derived from an EMBL/GenBank/DDBJ whole genome shotgun (WGS) entry which is preliminary data.</text>
</comment>
<reference evidence="2" key="1">
    <citation type="journal article" date="2015" name="Nature">
        <title>Complex archaea that bridge the gap between prokaryotes and eukaryotes.</title>
        <authorList>
            <person name="Spang A."/>
            <person name="Saw J.H."/>
            <person name="Jorgensen S.L."/>
            <person name="Zaremba-Niedzwiedzka K."/>
            <person name="Martijn J."/>
            <person name="Lind A.E."/>
            <person name="van Eijk R."/>
            <person name="Schleper C."/>
            <person name="Guy L."/>
            <person name="Ettema T.J."/>
        </authorList>
    </citation>
    <scope>NUCLEOTIDE SEQUENCE</scope>
</reference>
<evidence type="ECO:0000259" key="1">
    <source>
        <dbReference type="Pfam" id="PF04015"/>
    </source>
</evidence>
<feature type="domain" description="DUF362" evidence="1">
    <location>
        <begin position="35"/>
        <end position="232"/>
    </location>
</feature>
<sequence>MSDVARIKFISYPESVTAALDAVGAAERMPDDGLIIVKPNLTNADPPPVTTPVAAAEAVVNYCRSNCAARVVIGEGSGSGRTIDTYAANGYVELAERLDLELIDFNEAPSVELSRPDALDLKRFHLPEIAREAFVISLPILKDHSFTGTTIAMKNMFGLAPEPFYGGSWNKSKLHSPSTDRSVFDICGYKAPALCVVDAVTALTGMHLAGTPKRLGLMLASFDPVAVDAVGSRLLGHDPNQLEYLTLADGVLGSMADVNVIEG</sequence>
<proteinExistence type="predicted"/>
<dbReference type="EMBL" id="LAZR01006560">
    <property type="protein sequence ID" value="KKM91257.1"/>
    <property type="molecule type" value="Genomic_DNA"/>
</dbReference>
<dbReference type="Pfam" id="PF04015">
    <property type="entry name" value="DUF362"/>
    <property type="match status" value="1"/>
</dbReference>
<gene>
    <name evidence="2" type="ORF">LCGC14_1230320</name>
</gene>
<accession>A0A0F9PD16</accession>
<dbReference type="AlphaFoldDB" id="A0A0F9PD16"/>
<organism evidence="2">
    <name type="scientific">marine sediment metagenome</name>
    <dbReference type="NCBI Taxonomy" id="412755"/>
    <lineage>
        <taxon>unclassified sequences</taxon>
        <taxon>metagenomes</taxon>
        <taxon>ecological metagenomes</taxon>
    </lineage>
</organism>
<name>A0A0F9PD16_9ZZZZ</name>